<dbReference type="STRING" id="65489.A0A0D3GCM5"/>
<dbReference type="HOGENOM" id="CLU_1621532_0_0_1"/>
<name>A0A0D3GCM5_9ORYZ</name>
<dbReference type="Proteomes" id="UP000026960">
    <property type="component" value="Chromosome 6"/>
</dbReference>
<dbReference type="Gramene" id="OBART06G02670.1">
    <property type="protein sequence ID" value="OBART06G02670.1"/>
    <property type="gene ID" value="OBART06G02670"/>
</dbReference>
<evidence type="ECO:0000313" key="3">
    <source>
        <dbReference type="Proteomes" id="UP000026960"/>
    </source>
</evidence>
<dbReference type="PaxDb" id="65489-OBART06G02670.1"/>
<evidence type="ECO:0000256" key="1">
    <source>
        <dbReference type="SAM" id="MobiDB-lite"/>
    </source>
</evidence>
<keyword evidence="3" id="KW-1185">Reference proteome</keyword>
<organism evidence="2">
    <name type="scientific">Oryza barthii</name>
    <dbReference type="NCBI Taxonomy" id="65489"/>
    <lineage>
        <taxon>Eukaryota</taxon>
        <taxon>Viridiplantae</taxon>
        <taxon>Streptophyta</taxon>
        <taxon>Embryophyta</taxon>
        <taxon>Tracheophyta</taxon>
        <taxon>Spermatophyta</taxon>
        <taxon>Magnoliopsida</taxon>
        <taxon>Liliopsida</taxon>
        <taxon>Poales</taxon>
        <taxon>Poaceae</taxon>
        <taxon>BOP clade</taxon>
        <taxon>Oryzoideae</taxon>
        <taxon>Oryzeae</taxon>
        <taxon>Oryzinae</taxon>
        <taxon>Oryza</taxon>
    </lineage>
</organism>
<reference evidence="2" key="1">
    <citation type="journal article" date="2009" name="Rice">
        <title>De Novo Next Generation Sequencing of Plant Genomes.</title>
        <authorList>
            <person name="Rounsley S."/>
            <person name="Marri P.R."/>
            <person name="Yu Y."/>
            <person name="He R."/>
            <person name="Sisneros N."/>
            <person name="Goicoechea J.L."/>
            <person name="Lee S.J."/>
            <person name="Angelova A."/>
            <person name="Kudrna D."/>
            <person name="Luo M."/>
            <person name="Affourtit J."/>
            <person name="Desany B."/>
            <person name="Knight J."/>
            <person name="Niazi F."/>
            <person name="Egholm M."/>
            <person name="Wing R.A."/>
        </authorList>
    </citation>
    <scope>NUCLEOTIDE SEQUENCE [LARGE SCALE GENOMIC DNA]</scope>
    <source>
        <strain evidence="2">cv. IRGC 105608</strain>
    </source>
</reference>
<feature type="region of interest" description="Disordered" evidence="1">
    <location>
        <begin position="1"/>
        <end position="88"/>
    </location>
</feature>
<proteinExistence type="predicted"/>
<sequence>MSGKEPDLSRSGNFPLPIRRWLSRAKAATKSGRRRASSSGETRHRRTLPPARRAQKRGGDAAARRQHGRTAPAEDRGEIQGGPTHRRRRRALHVLPPPLRPSLAVIANGHATIYEDAGRRRTLHLHHAATPSPHLAPSLLWIDGAKQPIGTVMAAAMVEGAGGG</sequence>
<dbReference type="AlphaFoldDB" id="A0A0D3GCM5"/>
<evidence type="ECO:0000313" key="2">
    <source>
        <dbReference type="EnsemblPlants" id="OBART06G02670.1"/>
    </source>
</evidence>
<reference evidence="2" key="2">
    <citation type="submission" date="2015-03" db="UniProtKB">
        <authorList>
            <consortium name="EnsemblPlants"/>
        </authorList>
    </citation>
    <scope>IDENTIFICATION</scope>
</reference>
<dbReference type="EnsemblPlants" id="OBART06G02670.1">
    <property type="protein sequence ID" value="OBART06G02670.1"/>
    <property type="gene ID" value="OBART06G02670"/>
</dbReference>
<accession>A0A0D3GCM5</accession>
<protein>
    <submittedName>
        <fullName evidence="2">Uncharacterized protein</fullName>
    </submittedName>
</protein>